<keyword evidence="1" id="KW-1133">Transmembrane helix</keyword>
<dbReference type="AlphaFoldDB" id="A0AAV6UUR4"/>
<organism evidence="2 3">
    <name type="scientific">Oedothorax gibbosus</name>
    <dbReference type="NCBI Taxonomy" id="931172"/>
    <lineage>
        <taxon>Eukaryota</taxon>
        <taxon>Metazoa</taxon>
        <taxon>Ecdysozoa</taxon>
        <taxon>Arthropoda</taxon>
        <taxon>Chelicerata</taxon>
        <taxon>Arachnida</taxon>
        <taxon>Araneae</taxon>
        <taxon>Araneomorphae</taxon>
        <taxon>Entelegynae</taxon>
        <taxon>Araneoidea</taxon>
        <taxon>Linyphiidae</taxon>
        <taxon>Erigoninae</taxon>
        <taxon>Oedothorax</taxon>
    </lineage>
</organism>
<comment type="caution">
    <text evidence="2">The sequence shown here is derived from an EMBL/GenBank/DDBJ whole genome shotgun (WGS) entry which is preliminary data.</text>
</comment>
<evidence type="ECO:0000256" key="1">
    <source>
        <dbReference type="SAM" id="Phobius"/>
    </source>
</evidence>
<evidence type="ECO:0000313" key="3">
    <source>
        <dbReference type="Proteomes" id="UP000827092"/>
    </source>
</evidence>
<dbReference type="EMBL" id="JAFNEN010000273">
    <property type="protein sequence ID" value="KAG8187388.1"/>
    <property type="molecule type" value="Genomic_DNA"/>
</dbReference>
<keyword evidence="3" id="KW-1185">Reference proteome</keyword>
<sequence>MNQCAEIAIQLIHFPCFSSPRTSALNHYPAVAIVDVPLGERNTSIVDVQKGTTTMSDSPRAEDTYRWNSVRQSTLCFQLITGAFSGSKRNRKMAFSSGMASTLSFIVSQGIVALESGPDVK</sequence>
<gene>
    <name evidence="2" type="ORF">JTE90_016934</name>
</gene>
<proteinExistence type="predicted"/>
<reference evidence="2 3" key="1">
    <citation type="journal article" date="2022" name="Nat. Ecol. Evol.">
        <title>A masculinizing supergene underlies an exaggerated male reproductive morph in a spider.</title>
        <authorList>
            <person name="Hendrickx F."/>
            <person name="De Corte Z."/>
            <person name="Sonet G."/>
            <person name="Van Belleghem S.M."/>
            <person name="Kostlbacher S."/>
            <person name="Vangestel C."/>
        </authorList>
    </citation>
    <scope>NUCLEOTIDE SEQUENCE [LARGE SCALE GENOMIC DNA]</scope>
    <source>
        <strain evidence="2">W744_W776</strain>
    </source>
</reference>
<keyword evidence="1" id="KW-0812">Transmembrane</keyword>
<feature type="transmembrane region" description="Helical" evidence="1">
    <location>
        <begin position="94"/>
        <end position="114"/>
    </location>
</feature>
<dbReference type="Proteomes" id="UP000827092">
    <property type="component" value="Unassembled WGS sequence"/>
</dbReference>
<name>A0AAV6UUR4_9ARAC</name>
<evidence type="ECO:0000313" key="2">
    <source>
        <dbReference type="EMBL" id="KAG8187388.1"/>
    </source>
</evidence>
<protein>
    <submittedName>
        <fullName evidence="2">Uncharacterized protein</fullName>
    </submittedName>
</protein>
<accession>A0AAV6UUR4</accession>
<keyword evidence="1" id="KW-0472">Membrane</keyword>